<dbReference type="AlphaFoldDB" id="A0A8B7N1F8"/>
<dbReference type="Pfam" id="PF20504">
    <property type="entry name" value="IntS14_C"/>
    <property type="match status" value="1"/>
</dbReference>
<dbReference type="InterPro" id="IPR036465">
    <property type="entry name" value="vWFA_dom_sf"/>
</dbReference>
<name>A0A8B7N1F8_HYAAZ</name>
<dbReference type="Pfam" id="PF13519">
    <property type="entry name" value="VWA_2"/>
    <property type="match status" value="1"/>
</dbReference>
<dbReference type="GO" id="GO:0032039">
    <property type="term" value="C:integrator complex"/>
    <property type="evidence" value="ECO:0007669"/>
    <property type="project" value="InterPro"/>
</dbReference>
<organism evidence="9 10">
    <name type="scientific">Hyalella azteca</name>
    <name type="common">Amphipod</name>
    <dbReference type="NCBI Taxonomy" id="294128"/>
    <lineage>
        <taxon>Eukaryota</taxon>
        <taxon>Metazoa</taxon>
        <taxon>Ecdysozoa</taxon>
        <taxon>Arthropoda</taxon>
        <taxon>Crustacea</taxon>
        <taxon>Multicrustacea</taxon>
        <taxon>Malacostraca</taxon>
        <taxon>Eumalacostraca</taxon>
        <taxon>Peracarida</taxon>
        <taxon>Amphipoda</taxon>
        <taxon>Senticaudata</taxon>
        <taxon>Talitrida</taxon>
        <taxon>Talitroidea</taxon>
        <taxon>Hyalellidae</taxon>
        <taxon>Hyalella</taxon>
    </lineage>
</organism>
<comment type="similarity">
    <text evidence="4">Belongs to the Integrator subunit 14 family.</text>
</comment>
<dbReference type="KEGG" id="hazt:108665097"/>
<keyword evidence="9" id="KW-1185">Reference proteome</keyword>
<dbReference type="PANTHER" id="PTHR13532">
    <property type="match status" value="1"/>
</dbReference>
<feature type="domain" description="VWFA" evidence="6">
    <location>
        <begin position="3"/>
        <end position="124"/>
    </location>
</feature>
<protein>
    <recommendedName>
        <fullName evidence="2">Integrator complex subunit 14</fullName>
    </recommendedName>
</protein>
<dbReference type="GO" id="GO:0034472">
    <property type="term" value="P:snRNA 3'-end processing"/>
    <property type="evidence" value="ECO:0007669"/>
    <property type="project" value="TreeGrafter"/>
</dbReference>
<evidence type="ECO:0000256" key="4">
    <source>
        <dbReference type="ARBA" id="ARBA00061449"/>
    </source>
</evidence>
<dbReference type="SUPFAM" id="SSF53300">
    <property type="entry name" value="vWA-like"/>
    <property type="match status" value="1"/>
</dbReference>
<evidence type="ECO:0000259" key="8">
    <source>
        <dbReference type="Pfam" id="PF20504"/>
    </source>
</evidence>
<evidence type="ECO:0000256" key="5">
    <source>
        <dbReference type="SAM" id="MobiDB-lite"/>
    </source>
</evidence>
<dbReference type="InterPro" id="IPR002035">
    <property type="entry name" value="VWF_A"/>
</dbReference>
<reference evidence="10" key="1">
    <citation type="submission" date="2025-08" db="UniProtKB">
        <authorList>
            <consortium name="RefSeq"/>
        </authorList>
    </citation>
    <scope>IDENTIFICATION</scope>
    <source>
        <tissue evidence="10">Whole organism</tissue>
    </source>
</reference>
<evidence type="ECO:0000256" key="3">
    <source>
        <dbReference type="ARBA" id="ARBA00023242"/>
    </source>
</evidence>
<evidence type="ECO:0000313" key="10">
    <source>
        <dbReference type="RefSeq" id="XP_018007308.1"/>
    </source>
</evidence>
<dbReference type="InterPro" id="IPR045814">
    <property type="entry name" value="IntS14_b-barrel"/>
</dbReference>
<dbReference type="OMA" id="QSSVVWI"/>
<evidence type="ECO:0000256" key="2">
    <source>
        <dbReference type="ARBA" id="ARBA00016816"/>
    </source>
</evidence>
<feature type="domain" description="Integrator complex subunit 14 C-terminal" evidence="8">
    <location>
        <begin position="408"/>
        <end position="517"/>
    </location>
</feature>
<dbReference type="Proteomes" id="UP000694843">
    <property type="component" value="Unplaced"/>
</dbReference>
<comment type="subcellular location">
    <subcellularLocation>
        <location evidence="1">Nucleus</location>
    </subcellularLocation>
</comment>
<evidence type="ECO:0000256" key="1">
    <source>
        <dbReference type="ARBA" id="ARBA00004123"/>
    </source>
</evidence>
<dbReference type="GeneID" id="108665097"/>
<dbReference type="PANTHER" id="PTHR13532:SF3">
    <property type="entry name" value="INTEGRATOR COMPLEX SUBUNIT 14"/>
    <property type="match status" value="1"/>
</dbReference>
<gene>
    <name evidence="10" type="primary">LOC108665097</name>
</gene>
<sequence length="520" mass="56426">MPTVILLDVSFSMCRPVPNIGGQDEAENSSPLLRKDLAALACCQLLDHLTLTNKLEFVSLVIYSSLYEVVVGFTRDYNSIRKAVMQVGDYDKTCLHGALQGTVLYCKEEWGNNMPCQILVITDGAAGVGQSGYLRSLTGPRAAQNFPLPLTVPATLDIVCLASPDDPALLASLPLYQRYVELNGDGSVHVPQGKLSKKSTRDLMSEVLSSQFSPYHGVLRCGNLSTNITLAPPPQPYQPYREVGVTNVRETMSKELLVLGFLSIVDVSSPPASSRHLLLPLQHKGEGNSTSSPDGAGSGDEEVSADEGKIPSLCVVLHGGLKKEGKVALCQVAPNWYGILYSWSDNKKKSNLLLSIFHPGTDVIPWLGKLDELGPASCLPENPYTDPDALPPFPVKSGEKRSYNQACVVWVRAGGLQSDVQKILRHARKLPDKTNSFYKELNRVRRAALQYGFPSLLHGLSAILEREVLSVPAQAEAAIQLQHACAALMACAHSAMDPNVTDNKHHSNIVPLKTNYASHD</sequence>
<feature type="domain" description="Integrator complex subunit 14 beta-barrel" evidence="7">
    <location>
        <begin position="212"/>
        <end position="360"/>
    </location>
</feature>
<keyword evidence="3" id="KW-0539">Nucleus</keyword>
<evidence type="ECO:0000259" key="7">
    <source>
        <dbReference type="Pfam" id="PF19435"/>
    </source>
</evidence>
<dbReference type="InterPro" id="IPR046471">
    <property type="entry name" value="IntS14_C"/>
</dbReference>
<dbReference type="Gene3D" id="3.40.50.410">
    <property type="entry name" value="von Willebrand factor, type A domain"/>
    <property type="match status" value="1"/>
</dbReference>
<evidence type="ECO:0000313" key="9">
    <source>
        <dbReference type="Proteomes" id="UP000694843"/>
    </source>
</evidence>
<dbReference type="Pfam" id="PF19435">
    <property type="entry name" value="IntS14_b-barrel"/>
    <property type="match status" value="1"/>
</dbReference>
<evidence type="ECO:0000259" key="6">
    <source>
        <dbReference type="Pfam" id="PF13519"/>
    </source>
</evidence>
<dbReference type="CTD" id="81556"/>
<dbReference type="OrthoDB" id="2374335at2759"/>
<dbReference type="InterPro" id="IPR039841">
    <property type="entry name" value="INTS14"/>
</dbReference>
<accession>A0A8B7N1F8</accession>
<proteinExistence type="inferred from homology"/>
<dbReference type="RefSeq" id="XP_018007308.1">
    <property type="nucleotide sequence ID" value="XM_018151819.2"/>
</dbReference>
<feature type="region of interest" description="Disordered" evidence="5">
    <location>
        <begin position="283"/>
        <end position="305"/>
    </location>
</feature>